<dbReference type="AlphaFoldDB" id="A0A160SWG2"/>
<evidence type="ECO:0000256" key="3">
    <source>
        <dbReference type="ARBA" id="ARBA00011484"/>
    </source>
</evidence>
<dbReference type="STRING" id="98804.BTSPAZIEG_0143"/>
<keyword evidence="13" id="KW-1185">Reference proteome</keyword>
<dbReference type="PROSITE" id="PS00189">
    <property type="entry name" value="LIPOYL"/>
    <property type="match status" value="1"/>
</dbReference>
<dbReference type="PROSITE" id="PS50968">
    <property type="entry name" value="BIOTINYL_LIPOYL"/>
    <property type="match status" value="1"/>
</dbReference>
<dbReference type="Pfam" id="PF00364">
    <property type="entry name" value="Biotin_lipoyl"/>
    <property type="match status" value="1"/>
</dbReference>
<organism evidence="12 13">
    <name type="scientific">Buchnera aphidicola subsp. Tuberolachnus salignus</name>
    <dbReference type="NCBI Taxonomy" id="98804"/>
    <lineage>
        <taxon>Bacteria</taxon>
        <taxon>Pseudomonadati</taxon>
        <taxon>Pseudomonadota</taxon>
        <taxon>Gammaproteobacteria</taxon>
        <taxon>Enterobacterales</taxon>
        <taxon>Erwiniaceae</taxon>
        <taxon>Buchnera</taxon>
    </lineage>
</organism>
<protein>
    <recommendedName>
        <fullName evidence="9">Dihydrolipoamide acetyltransferase component of pyruvate dehydrogenase complex</fullName>
        <ecNumber evidence="9">2.3.1.-</ecNumber>
    </recommendedName>
</protein>
<dbReference type="SUPFAM" id="SSF52777">
    <property type="entry name" value="CoA-dependent acyltransferases"/>
    <property type="match status" value="1"/>
</dbReference>
<dbReference type="SUPFAM" id="SSF51230">
    <property type="entry name" value="Single hybrid motif"/>
    <property type="match status" value="1"/>
</dbReference>
<dbReference type="PROSITE" id="PS51826">
    <property type="entry name" value="PSBD"/>
    <property type="match status" value="1"/>
</dbReference>
<dbReference type="GO" id="GO:0004742">
    <property type="term" value="F:dihydrolipoyllysine-residue acetyltransferase activity"/>
    <property type="evidence" value="ECO:0007669"/>
    <property type="project" value="UniProtKB-EC"/>
</dbReference>
<proteinExistence type="inferred from homology"/>
<gene>
    <name evidence="12" type="primary">aceF</name>
    <name evidence="12" type="ORF">BTSPAZIEG_0143</name>
</gene>
<dbReference type="InterPro" id="IPR001078">
    <property type="entry name" value="2-oxoacid_DH_actylTfrase"/>
</dbReference>
<dbReference type="GO" id="GO:0006086">
    <property type="term" value="P:pyruvate decarboxylation to acetyl-CoA"/>
    <property type="evidence" value="ECO:0007669"/>
    <property type="project" value="TreeGrafter"/>
</dbReference>
<dbReference type="PATRIC" id="fig|98804.3.peg.136"/>
<dbReference type="Gene3D" id="2.40.50.100">
    <property type="match status" value="1"/>
</dbReference>
<sequence length="421" mass="47768">MDINIYIPDIGIENAEVIEILVKEGEEIKKEKSLIILEGQKSSLEIPSPVSGKIKKIFIKIGDILKKGSMIMSLDKCEPLIIKKNILEENCKKQKIKNSVSLSSNTSKNLLNNHLNKNKNFSNYFVYASPFIRRLAFLKNIDLTNIIGSGRKGRILKIDLLNFNQNNTKKTLDSSILKLKENKINDDIDKKNVHYLTSIQKIVGQNLLKNWKNIPHVTQFDEVDITKLEKFRLSDSLKELKNSKEDKITILSFIIKTISFILKKFPLFNSTLHFDQSKVILHPKINIGVAMDTPEGLLVPVIKDVEKINIFEIALILKKFSLKIKEKKLNVLDMKEGTFTVSSLGGLGGVGFTPIINAPEVCILGISKSQIKPIWNGKEFVPRLILPFSISYDHRVINGADAVRFTTFFKKCLNDIRILLL</sequence>
<dbReference type="InterPro" id="IPR050743">
    <property type="entry name" value="2-oxoacid_DH_E2_comp"/>
</dbReference>
<name>A0A160SWG2_BUCTT</name>
<evidence type="ECO:0000256" key="4">
    <source>
        <dbReference type="ARBA" id="ARBA00022679"/>
    </source>
</evidence>
<evidence type="ECO:0000256" key="7">
    <source>
        <dbReference type="ARBA" id="ARBA00025211"/>
    </source>
</evidence>
<dbReference type="EMBL" id="LN890285">
    <property type="protein sequence ID" value="CUR53122.1"/>
    <property type="molecule type" value="Genomic_DNA"/>
</dbReference>
<dbReference type="PANTHER" id="PTHR43178">
    <property type="entry name" value="DIHYDROLIPOAMIDE ACETYLTRANSFERASE COMPONENT OF PYRUVATE DEHYDROGENASE COMPLEX"/>
    <property type="match status" value="1"/>
</dbReference>
<comment type="cofactor">
    <cofactor evidence="1 9">
        <name>(R)-lipoate</name>
        <dbReference type="ChEBI" id="CHEBI:83088"/>
    </cofactor>
</comment>
<accession>A0A160SWG2</accession>
<evidence type="ECO:0000313" key="13">
    <source>
        <dbReference type="Proteomes" id="UP000243633"/>
    </source>
</evidence>
<dbReference type="InterPro" id="IPR000089">
    <property type="entry name" value="Biotin_lipoyl"/>
</dbReference>
<comment type="subunit">
    <text evidence="3">Forms a 24-polypeptide structural core with octahedral symmetry.</text>
</comment>
<dbReference type="PANTHER" id="PTHR43178:SF2">
    <property type="entry name" value="DIHYDROLIPOYLLYSINE-RESIDUE ACETYLTRANSFERASE COMPONENT OF PYRUVATE DEHYDROGENASE COMPLEX"/>
    <property type="match status" value="1"/>
</dbReference>
<dbReference type="EC" id="2.3.1.-" evidence="9"/>
<dbReference type="InterPro" id="IPR004167">
    <property type="entry name" value="PSBD"/>
</dbReference>
<dbReference type="Pfam" id="PF02817">
    <property type="entry name" value="E3_binding"/>
    <property type="match status" value="1"/>
</dbReference>
<feature type="domain" description="Peripheral subunit-binding (PSBD)" evidence="11">
    <location>
        <begin position="127"/>
        <end position="164"/>
    </location>
</feature>
<evidence type="ECO:0000256" key="8">
    <source>
        <dbReference type="ARBA" id="ARBA00048370"/>
    </source>
</evidence>
<keyword evidence="4 9" id="KW-0808">Transferase</keyword>
<dbReference type="Proteomes" id="UP000243633">
    <property type="component" value="Chromosome 1"/>
</dbReference>
<feature type="domain" description="Lipoyl-binding" evidence="10">
    <location>
        <begin position="2"/>
        <end position="75"/>
    </location>
</feature>
<comment type="catalytic activity">
    <reaction evidence="8">
        <text>N(6)-[(R)-dihydrolipoyl]-L-lysyl-[protein] + acetyl-CoA = N(6)-[(R)-S(8)-acetyldihydrolipoyl]-L-lysyl-[protein] + CoA</text>
        <dbReference type="Rhea" id="RHEA:17017"/>
        <dbReference type="Rhea" id="RHEA-COMP:10475"/>
        <dbReference type="Rhea" id="RHEA-COMP:10478"/>
        <dbReference type="ChEBI" id="CHEBI:57287"/>
        <dbReference type="ChEBI" id="CHEBI:57288"/>
        <dbReference type="ChEBI" id="CHEBI:83100"/>
        <dbReference type="ChEBI" id="CHEBI:83111"/>
        <dbReference type="EC" id="2.3.1.12"/>
    </reaction>
</comment>
<dbReference type="GO" id="GO:0005737">
    <property type="term" value="C:cytoplasm"/>
    <property type="evidence" value="ECO:0007669"/>
    <property type="project" value="TreeGrafter"/>
</dbReference>
<evidence type="ECO:0000259" key="11">
    <source>
        <dbReference type="PROSITE" id="PS51826"/>
    </source>
</evidence>
<dbReference type="OrthoDB" id="9805770at2"/>
<comment type="similarity">
    <text evidence="2 9">Belongs to the 2-oxoacid dehydrogenase family.</text>
</comment>
<evidence type="ECO:0000256" key="1">
    <source>
        <dbReference type="ARBA" id="ARBA00001938"/>
    </source>
</evidence>
<evidence type="ECO:0000256" key="6">
    <source>
        <dbReference type="ARBA" id="ARBA00023315"/>
    </source>
</evidence>
<keyword evidence="5 9" id="KW-0450">Lipoyl</keyword>
<evidence type="ECO:0000256" key="2">
    <source>
        <dbReference type="ARBA" id="ARBA00007317"/>
    </source>
</evidence>
<reference evidence="13" key="1">
    <citation type="submission" date="2015-10" db="EMBL/GenBank/DDBJ databases">
        <authorList>
            <person name="Manzano-Marin A."/>
            <person name="Manzano-Marin A."/>
        </authorList>
    </citation>
    <scope>NUCLEOTIDE SEQUENCE [LARGE SCALE GENOMIC DNA]</scope>
    <source>
        <strain evidence="13">BTs</strain>
    </source>
</reference>
<dbReference type="FunFam" id="3.30.559.10:FF:000004">
    <property type="entry name" value="Acetyltransferase component of pyruvate dehydrogenase complex"/>
    <property type="match status" value="1"/>
</dbReference>
<comment type="function">
    <text evidence="7">The pyruvate dehydrogenase complex catalyzes the overall conversion of pyruvate to acetyl-CoA and CO(2). It contains multiple copies of three enzymatic components: pyruvate dehydrogenase (E1), dihydrolipoamide acetyltransferase (E2) and lipoamide dehydrogenase (E3).</text>
</comment>
<dbReference type="Pfam" id="PF00198">
    <property type="entry name" value="2-oxoacid_dh"/>
    <property type="match status" value="1"/>
</dbReference>
<keyword evidence="12" id="KW-0670">Pyruvate</keyword>
<dbReference type="SUPFAM" id="SSF47005">
    <property type="entry name" value="Peripheral subunit-binding domain of 2-oxo acid dehydrogenase complex"/>
    <property type="match status" value="1"/>
</dbReference>
<dbReference type="RefSeq" id="WP_075472490.1">
    <property type="nucleotide sequence ID" value="NZ_CP135003.1"/>
</dbReference>
<evidence type="ECO:0000313" key="12">
    <source>
        <dbReference type="EMBL" id="CUR53122.1"/>
    </source>
</evidence>
<dbReference type="Gene3D" id="3.30.559.10">
    <property type="entry name" value="Chloramphenicol acetyltransferase-like domain"/>
    <property type="match status" value="1"/>
</dbReference>
<evidence type="ECO:0000256" key="5">
    <source>
        <dbReference type="ARBA" id="ARBA00022823"/>
    </source>
</evidence>
<evidence type="ECO:0000259" key="10">
    <source>
        <dbReference type="PROSITE" id="PS50968"/>
    </source>
</evidence>
<dbReference type="GO" id="GO:0031405">
    <property type="term" value="F:lipoic acid binding"/>
    <property type="evidence" value="ECO:0007669"/>
    <property type="project" value="TreeGrafter"/>
</dbReference>
<dbReference type="Gene3D" id="4.10.320.10">
    <property type="entry name" value="E3-binding domain"/>
    <property type="match status" value="1"/>
</dbReference>
<dbReference type="InterPro" id="IPR011053">
    <property type="entry name" value="Single_hybrid_motif"/>
</dbReference>
<keyword evidence="6 9" id="KW-0012">Acyltransferase</keyword>
<dbReference type="InterPro" id="IPR036625">
    <property type="entry name" value="E3-bd_dom_sf"/>
</dbReference>
<dbReference type="InterPro" id="IPR003016">
    <property type="entry name" value="2-oxoA_DH_lipoyl-BS"/>
</dbReference>
<dbReference type="InterPro" id="IPR023213">
    <property type="entry name" value="CAT-like_dom_sf"/>
</dbReference>
<evidence type="ECO:0000256" key="9">
    <source>
        <dbReference type="RuleBase" id="RU003423"/>
    </source>
</evidence>